<dbReference type="SUPFAM" id="SSF50156">
    <property type="entry name" value="PDZ domain-like"/>
    <property type="match status" value="1"/>
</dbReference>
<evidence type="ECO:0000313" key="4">
    <source>
        <dbReference type="EMBL" id="HIR70776.1"/>
    </source>
</evidence>
<dbReference type="Gene3D" id="2.30.42.10">
    <property type="match status" value="1"/>
</dbReference>
<proteinExistence type="predicted"/>
<protein>
    <submittedName>
        <fullName evidence="4">DUF512 domain-containing protein</fullName>
    </submittedName>
</protein>
<dbReference type="InterPro" id="IPR007549">
    <property type="entry name" value="DUF512"/>
</dbReference>
<sequence length="449" mass="50996">MERYGKIREESMGEISHQIASVAENSIGARAGLAPGDIILEMNGAKIRDIFDYHYYSDDEVVDIKVQGADGSIRVCHVEKEIGEDLGITFENGLMDDYRSCHNQCIFCFIDQMPPGMRDTLYFKDDDTRLSFLQGNYVTLTNISEEDMSRIISYHLAPINISVHTTNPQLRCEMLHNRFAGDILDKIRMLYDAGIEMNAQIVLCKGINDGEELERTIGDLLEFYPFMQSLSVVPVGLTKYREGLYPLKPFAADDAGEVLEIIRKWQEISQKKNGVRFVQASDEWYLLAGEPLPEAGTYDGYLQLENGVGMLRLLMDEFDEALEKKHHRPFMRKREISLATGYLAAPFIREMCARLEKKFPRVTTHVYAIRNDFFGEKITVSGLITGQDLIAQLQGKVLGERLLLPQNMLRCGEEVFLDDVTLTELKKSLQVQVDIVKSSGQDFVDCILN</sequence>
<dbReference type="Pfam" id="PF04459">
    <property type="entry name" value="DUF512"/>
    <property type="match status" value="1"/>
</dbReference>
<evidence type="ECO:0000313" key="5">
    <source>
        <dbReference type="Proteomes" id="UP000823912"/>
    </source>
</evidence>
<reference evidence="4" key="1">
    <citation type="submission" date="2020-10" db="EMBL/GenBank/DDBJ databases">
        <authorList>
            <person name="Gilroy R."/>
        </authorList>
    </citation>
    <scope>NUCLEOTIDE SEQUENCE</scope>
    <source>
        <strain evidence="4">ChiSjej5B23-6657</strain>
    </source>
</reference>
<dbReference type="InterPro" id="IPR041489">
    <property type="entry name" value="PDZ_6"/>
</dbReference>
<evidence type="ECO:0000259" key="2">
    <source>
        <dbReference type="Pfam" id="PF17820"/>
    </source>
</evidence>
<dbReference type="InterPro" id="IPR058240">
    <property type="entry name" value="rSAM_sf"/>
</dbReference>
<comment type="caution">
    <text evidence="4">The sequence shown here is derived from an EMBL/GenBank/DDBJ whole genome shotgun (WGS) entry which is preliminary data.</text>
</comment>
<feature type="domain" description="Putative radical SAM N-terminal" evidence="3">
    <location>
        <begin position="80"/>
        <end position="230"/>
    </location>
</feature>
<dbReference type="SUPFAM" id="SSF102114">
    <property type="entry name" value="Radical SAM enzymes"/>
    <property type="match status" value="1"/>
</dbReference>
<dbReference type="Pfam" id="PF19238">
    <property type="entry name" value="Radical_SAM_2"/>
    <property type="match status" value="1"/>
</dbReference>
<name>A0A9D1EA49_9FIRM</name>
<dbReference type="InterPro" id="IPR013785">
    <property type="entry name" value="Aldolase_TIM"/>
</dbReference>
<dbReference type="Gene3D" id="3.20.20.70">
    <property type="entry name" value="Aldolase class I"/>
    <property type="match status" value="1"/>
</dbReference>
<dbReference type="InterPro" id="IPR036034">
    <property type="entry name" value="PDZ_sf"/>
</dbReference>
<dbReference type="EMBL" id="DVHM01000094">
    <property type="protein sequence ID" value="HIR70776.1"/>
    <property type="molecule type" value="Genomic_DNA"/>
</dbReference>
<organism evidence="4 5">
    <name type="scientific">Candidatus Pullilachnospira gallistercoris</name>
    <dbReference type="NCBI Taxonomy" id="2840911"/>
    <lineage>
        <taxon>Bacteria</taxon>
        <taxon>Bacillati</taxon>
        <taxon>Bacillota</taxon>
        <taxon>Clostridia</taxon>
        <taxon>Lachnospirales</taxon>
        <taxon>Lachnospiraceae</taxon>
        <taxon>Lachnospiraceae incertae sedis</taxon>
        <taxon>Candidatus Pullilachnospira</taxon>
    </lineage>
</organism>
<reference evidence="4" key="2">
    <citation type="journal article" date="2021" name="PeerJ">
        <title>Extensive microbial diversity within the chicken gut microbiome revealed by metagenomics and culture.</title>
        <authorList>
            <person name="Gilroy R."/>
            <person name="Ravi A."/>
            <person name="Getino M."/>
            <person name="Pursley I."/>
            <person name="Horton D.L."/>
            <person name="Alikhan N.F."/>
            <person name="Baker D."/>
            <person name="Gharbi K."/>
            <person name="Hall N."/>
            <person name="Watson M."/>
            <person name="Adriaenssens E.M."/>
            <person name="Foster-Nyarko E."/>
            <person name="Jarju S."/>
            <person name="Secka A."/>
            <person name="Antonio M."/>
            <person name="Oren A."/>
            <person name="Chaudhuri R.R."/>
            <person name="La Ragione R."/>
            <person name="Hildebrand F."/>
            <person name="Pallen M.J."/>
        </authorList>
    </citation>
    <scope>NUCLEOTIDE SEQUENCE</scope>
    <source>
        <strain evidence="4">ChiSjej5B23-6657</strain>
    </source>
</reference>
<evidence type="ECO:0000259" key="1">
    <source>
        <dbReference type="Pfam" id="PF04459"/>
    </source>
</evidence>
<gene>
    <name evidence="4" type="ORF">IAA55_05805</name>
</gene>
<feature type="domain" description="DUF512" evidence="1">
    <location>
        <begin position="233"/>
        <end position="437"/>
    </location>
</feature>
<evidence type="ECO:0000259" key="3">
    <source>
        <dbReference type="Pfam" id="PF19238"/>
    </source>
</evidence>
<dbReference type="InterPro" id="IPR045375">
    <property type="entry name" value="Put_radical_SAM-like_N"/>
</dbReference>
<accession>A0A9D1EA49</accession>
<dbReference type="Pfam" id="PF17820">
    <property type="entry name" value="PDZ_6"/>
    <property type="match status" value="1"/>
</dbReference>
<dbReference type="Proteomes" id="UP000823912">
    <property type="component" value="Unassembled WGS sequence"/>
</dbReference>
<feature type="domain" description="PDZ" evidence="2">
    <location>
        <begin position="19"/>
        <end position="67"/>
    </location>
</feature>
<dbReference type="AlphaFoldDB" id="A0A9D1EA49"/>